<dbReference type="EMBL" id="JAQJZJ010000011">
    <property type="protein sequence ID" value="MDA7088708.1"/>
    <property type="molecule type" value="Genomic_DNA"/>
</dbReference>
<sequence length="218" mass="24622">MRLQDRLFLQRESALLDAARLLFRQQPWDRVTIAEVATQAGIGKGTVYKHFPSKEALFARLTLDMSRANLDELRALHAAQPPHLAMRQVIRRAFEQMLADPILTQLCQHCDRPAFQERLEAPYREQFLQLERDYVAFFGQLLQSTFGEPALCPSDCQYLLWGVEACVNGVMARIASGGFAHWAEPIALDDYFDRVTDFIIAGLRGQAASLCAPSASHE</sequence>
<keyword evidence="1 2" id="KW-0238">DNA-binding</keyword>
<feature type="DNA-binding region" description="H-T-H motif" evidence="2">
    <location>
        <begin position="32"/>
        <end position="51"/>
    </location>
</feature>
<dbReference type="Pfam" id="PF00440">
    <property type="entry name" value="TetR_N"/>
    <property type="match status" value="1"/>
</dbReference>
<evidence type="ECO:0000313" key="4">
    <source>
        <dbReference type="EMBL" id="MDA7088708.1"/>
    </source>
</evidence>
<dbReference type="Gene3D" id="1.10.357.10">
    <property type="entry name" value="Tetracycline Repressor, domain 2"/>
    <property type="match status" value="1"/>
</dbReference>
<dbReference type="PRINTS" id="PR00455">
    <property type="entry name" value="HTHTETR"/>
</dbReference>
<gene>
    <name evidence="4" type="ORF">PH586_20205</name>
</gene>
<accession>A0ABT4XKS7</accession>
<dbReference type="PANTHER" id="PTHR30055:SF226">
    <property type="entry name" value="HTH-TYPE TRANSCRIPTIONAL REGULATOR PKSA"/>
    <property type="match status" value="1"/>
</dbReference>
<dbReference type="InterPro" id="IPR001647">
    <property type="entry name" value="HTH_TetR"/>
</dbReference>
<dbReference type="RefSeq" id="WP_271349599.1">
    <property type="nucleotide sequence ID" value="NZ_JAQJZJ010000011.1"/>
</dbReference>
<dbReference type="Proteomes" id="UP001212042">
    <property type="component" value="Unassembled WGS sequence"/>
</dbReference>
<keyword evidence="5" id="KW-1185">Reference proteome</keyword>
<dbReference type="Gene3D" id="1.10.10.60">
    <property type="entry name" value="Homeodomain-like"/>
    <property type="match status" value="1"/>
</dbReference>
<comment type="caution">
    <text evidence="4">The sequence shown here is derived from an EMBL/GenBank/DDBJ whole genome shotgun (WGS) entry which is preliminary data.</text>
</comment>
<proteinExistence type="predicted"/>
<dbReference type="SUPFAM" id="SSF46689">
    <property type="entry name" value="Homeodomain-like"/>
    <property type="match status" value="1"/>
</dbReference>
<evidence type="ECO:0000256" key="1">
    <source>
        <dbReference type="ARBA" id="ARBA00023125"/>
    </source>
</evidence>
<organism evidence="4 5">
    <name type="scientific">Pseudomonas aestuarii</name>
    <dbReference type="NCBI Taxonomy" id="3018340"/>
    <lineage>
        <taxon>Bacteria</taxon>
        <taxon>Pseudomonadati</taxon>
        <taxon>Pseudomonadota</taxon>
        <taxon>Gammaproteobacteria</taxon>
        <taxon>Pseudomonadales</taxon>
        <taxon>Pseudomonadaceae</taxon>
        <taxon>Pseudomonas</taxon>
    </lineage>
</organism>
<dbReference type="PROSITE" id="PS50977">
    <property type="entry name" value="HTH_TETR_2"/>
    <property type="match status" value="1"/>
</dbReference>
<dbReference type="InterPro" id="IPR009057">
    <property type="entry name" value="Homeodomain-like_sf"/>
</dbReference>
<protein>
    <submittedName>
        <fullName evidence="4">Helix-turn-helix domain containing protein</fullName>
    </submittedName>
</protein>
<dbReference type="PANTHER" id="PTHR30055">
    <property type="entry name" value="HTH-TYPE TRANSCRIPTIONAL REGULATOR RUTR"/>
    <property type="match status" value="1"/>
</dbReference>
<evidence type="ECO:0000256" key="2">
    <source>
        <dbReference type="PROSITE-ProRule" id="PRU00335"/>
    </source>
</evidence>
<evidence type="ECO:0000313" key="5">
    <source>
        <dbReference type="Proteomes" id="UP001212042"/>
    </source>
</evidence>
<reference evidence="4 5" key="1">
    <citation type="submission" date="2023-01" db="EMBL/GenBank/DDBJ databases">
        <title>Pseudomonas SA3-5T sp. nov., isolated from tidal flat sediment.</title>
        <authorList>
            <person name="Kim H.S."/>
            <person name="Kim J.-S."/>
            <person name="Suh M.K."/>
            <person name="Eom M.K."/>
            <person name="Lee J.-S."/>
        </authorList>
    </citation>
    <scope>NUCLEOTIDE SEQUENCE [LARGE SCALE GENOMIC DNA]</scope>
    <source>
        <strain evidence="4 5">SA3-5</strain>
    </source>
</reference>
<feature type="domain" description="HTH tetR-type" evidence="3">
    <location>
        <begin position="9"/>
        <end position="69"/>
    </location>
</feature>
<dbReference type="InterPro" id="IPR050109">
    <property type="entry name" value="HTH-type_TetR-like_transc_reg"/>
</dbReference>
<evidence type="ECO:0000259" key="3">
    <source>
        <dbReference type="PROSITE" id="PS50977"/>
    </source>
</evidence>
<name>A0ABT4XKS7_9PSED</name>